<name>A0A2T5BXI9_9BACT</name>
<keyword evidence="4" id="KW-1185">Reference proteome</keyword>
<dbReference type="Pfam" id="PF00149">
    <property type="entry name" value="Metallophos"/>
    <property type="match status" value="1"/>
</dbReference>
<feature type="region of interest" description="Disordered" evidence="1">
    <location>
        <begin position="517"/>
        <end position="536"/>
    </location>
</feature>
<dbReference type="InterPro" id="IPR029052">
    <property type="entry name" value="Metallo-depent_PP-like"/>
</dbReference>
<evidence type="ECO:0000259" key="2">
    <source>
        <dbReference type="Pfam" id="PF00149"/>
    </source>
</evidence>
<gene>
    <name evidence="3" type="ORF">C8N47_12714</name>
</gene>
<dbReference type="InterPro" id="IPR004843">
    <property type="entry name" value="Calcineurin-like_PHP"/>
</dbReference>
<accession>A0A2T5BXI9</accession>
<proteinExistence type="predicted"/>
<comment type="caution">
    <text evidence="3">The sequence shown here is derived from an EMBL/GenBank/DDBJ whole genome shotgun (WGS) entry which is preliminary data.</text>
</comment>
<organism evidence="3 4">
    <name type="scientific">Mangrovibacterium marinum</name>
    <dbReference type="NCBI Taxonomy" id="1639118"/>
    <lineage>
        <taxon>Bacteria</taxon>
        <taxon>Pseudomonadati</taxon>
        <taxon>Bacteroidota</taxon>
        <taxon>Bacteroidia</taxon>
        <taxon>Marinilabiliales</taxon>
        <taxon>Prolixibacteraceae</taxon>
        <taxon>Mangrovibacterium</taxon>
    </lineage>
</organism>
<evidence type="ECO:0000256" key="1">
    <source>
        <dbReference type="SAM" id="MobiDB-lite"/>
    </source>
</evidence>
<evidence type="ECO:0000313" key="4">
    <source>
        <dbReference type="Proteomes" id="UP000243525"/>
    </source>
</evidence>
<dbReference type="Gene3D" id="3.60.21.10">
    <property type="match status" value="2"/>
</dbReference>
<dbReference type="AlphaFoldDB" id="A0A2T5BXI9"/>
<feature type="domain" description="Calcineurin-like phosphoesterase" evidence="2">
    <location>
        <begin position="25"/>
        <end position="141"/>
    </location>
</feature>
<dbReference type="SUPFAM" id="SSF56300">
    <property type="entry name" value="Metallo-dependent phosphatases"/>
    <property type="match status" value="1"/>
</dbReference>
<reference evidence="3 4" key="1">
    <citation type="submission" date="2018-04" db="EMBL/GenBank/DDBJ databases">
        <title>Genomic Encyclopedia of Archaeal and Bacterial Type Strains, Phase II (KMG-II): from individual species to whole genera.</title>
        <authorList>
            <person name="Goeker M."/>
        </authorList>
    </citation>
    <scope>NUCLEOTIDE SEQUENCE [LARGE SCALE GENOMIC DNA]</scope>
    <source>
        <strain evidence="3 4">DSM 28823</strain>
    </source>
</reference>
<evidence type="ECO:0000313" key="3">
    <source>
        <dbReference type="EMBL" id="PTN05292.1"/>
    </source>
</evidence>
<protein>
    <submittedName>
        <fullName evidence="3">Calcineurin-like phosphoesterase family protein</fullName>
    </submittedName>
</protein>
<dbReference type="EMBL" id="QAAD01000027">
    <property type="protein sequence ID" value="PTN05292.1"/>
    <property type="molecule type" value="Genomic_DNA"/>
</dbReference>
<dbReference type="Proteomes" id="UP000243525">
    <property type="component" value="Unassembled WGS sequence"/>
</dbReference>
<sequence length="638" mass="71586">MGLFMLLVFVISCHEKPASGPKDLQIAFLSDVHLQNLYGQLSDSDFKGVFNPENGRYVLGRTMEAQLHSTRLFNENYFAFLAALDDVVRRGVKFVVLPGDFSDDGQPLNVRGLQEILHDYESKYGLQFIATTGNHDPVRPFAMDAGKTDYLGAGGKRQALMSREGMYQPKSEDENPVVITTDIHKMGYAEILDQMGDFGFFPKQSDRYWETAFSDYSYDDYSFEKASREAALDNRKYPVPPTDFLLPDVSYLEEPVDGLWLLAIDGNVYVPKEDAALDGANPENYEGASIGYNQVLTHKQHLLSWVTKVCREAKKRGKTLIAFSHYPMVEFYDDASPEIRKLFGDHRMELHRVPAEEVARTFAEAGIRLHFGGHLHINDTGIRTYEDGKFLVNVQIPSLAAYIPAYKLLTIHDAENMEVETIKLDSVSRFNELFPLYEKEYAYLDSLQSPSIWNPAILNAANYHDYTAFHLKELVRLRFLNEDWPEDLRNFLIGSTGQEMLDYLLLNTRNTAAATATGTATGTGTGTGTGTATATETATGTATATATGDWTGQDLIYDFYRLRSADQLAVPDIGAERMEDYQHFFQLVKQAVPKPESAARIGQLKDLADIFEHFLNGAPADHFSIRLSAKDAILVPLN</sequence>
<dbReference type="GO" id="GO:0016787">
    <property type="term" value="F:hydrolase activity"/>
    <property type="evidence" value="ECO:0007669"/>
    <property type="project" value="InterPro"/>
</dbReference>